<dbReference type="Proteomes" id="UP001174839">
    <property type="component" value="Unassembled WGS sequence"/>
</dbReference>
<evidence type="ECO:0000313" key="2">
    <source>
        <dbReference type="EMBL" id="MDM9630903.1"/>
    </source>
</evidence>
<dbReference type="RefSeq" id="WP_289724265.1">
    <property type="nucleotide sequence ID" value="NZ_JAUDUY010000002.1"/>
</dbReference>
<proteinExistence type="predicted"/>
<dbReference type="Gene3D" id="1.10.3680.10">
    <property type="entry name" value="TerB-like"/>
    <property type="match status" value="1"/>
</dbReference>
<dbReference type="EMBL" id="JAUDUY010000002">
    <property type="protein sequence ID" value="MDM9630903.1"/>
    <property type="molecule type" value="Genomic_DNA"/>
</dbReference>
<dbReference type="SUPFAM" id="SSF158682">
    <property type="entry name" value="TerB-like"/>
    <property type="match status" value="1"/>
</dbReference>
<dbReference type="Pfam" id="PF05099">
    <property type="entry name" value="TerB"/>
    <property type="match status" value="1"/>
</dbReference>
<accession>A0ABT7WDA8</accession>
<dbReference type="InterPro" id="IPR007791">
    <property type="entry name" value="DjlA_N"/>
</dbReference>
<gene>
    <name evidence="2" type="ORF">QU605_05445</name>
</gene>
<protein>
    <submittedName>
        <fullName evidence="2">TerB family tellurite resistance protein</fullName>
    </submittedName>
</protein>
<sequence>MGLSDLFNSYDKKKRRSHFKNLFSVARADGDVDRAEMDLVIGLAEKFHMSTDEVTRIIRNPEDVALFTPKTAEERMEHLYDLISVMMVDGRIDEKELFLCKSLAMKLGCSDKTIDSLLRDLIEEAIKGNAAEKAVERLLLKYA</sequence>
<organism evidence="2 3">
    <name type="scientific">Robiginitalea aurantiaca</name>
    <dbReference type="NCBI Taxonomy" id="3056915"/>
    <lineage>
        <taxon>Bacteria</taxon>
        <taxon>Pseudomonadati</taxon>
        <taxon>Bacteroidota</taxon>
        <taxon>Flavobacteriia</taxon>
        <taxon>Flavobacteriales</taxon>
        <taxon>Flavobacteriaceae</taxon>
        <taxon>Robiginitalea</taxon>
    </lineage>
</organism>
<reference evidence="2" key="1">
    <citation type="submission" date="2023-06" db="EMBL/GenBank/DDBJ databases">
        <title>Robiginitalea aurantiacus sp. nov. and Algoriphagus sediminis sp. nov., isolated from coastal sediment.</title>
        <authorList>
            <person name="Zhou Z.Y."/>
            <person name="An J."/>
            <person name="Jia Y.W."/>
            <person name="Du Z.J."/>
        </authorList>
    </citation>
    <scope>NUCLEOTIDE SEQUENCE</scope>
    <source>
        <strain evidence="2">M39</strain>
    </source>
</reference>
<feature type="domain" description="Co-chaperone DjlA N-terminal" evidence="1">
    <location>
        <begin position="8"/>
        <end position="57"/>
    </location>
</feature>
<name>A0ABT7WDA8_9FLAO</name>
<keyword evidence="3" id="KW-1185">Reference proteome</keyword>
<evidence type="ECO:0000313" key="3">
    <source>
        <dbReference type="Proteomes" id="UP001174839"/>
    </source>
</evidence>
<comment type="caution">
    <text evidence="2">The sequence shown here is derived from an EMBL/GenBank/DDBJ whole genome shotgun (WGS) entry which is preliminary data.</text>
</comment>
<dbReference type="InterPro" id="IPR029024">
    <property type="entry name" value="TerB-like"/>
</dbReference>
<evidence type="ECO:0000259" key="1">
    <source>
        <dbReference type="Pfam" id="PF05099"/>
    </source>
</evidence>